<sequence>MSSIIRELGKMEEDSAT</sequence>
<evidence type="ECO:0000313" key="1">
    <source>
        <dbReference type="EMBL" id="JAH79742.1"/>
    </source>
</evidence>
<organism evidence="1">
    <name type="scientific">Anguilla anguilla</name>
    <name type="common">European freshwater eel</name>
    <name type="synonym">Muraena anguilla</name>
    <dbReference type="NCBI Taxonomy" id="7936"/>
    <lineage>
        <taxon>Eukaryota</taxon>
        <taxon>Metazoa</taxon>
        <taxon>Chordata</taxon>
        <taxon>Craniata</taxon>
        <taxon>Vertebrata</taxon>
        <taxon>Euteleostomi</taxon>
        <taxon>Actinopterygii</taxon>
        <taxon>Neopterygii</taxon>
        <taxon>Teleostei</taxon>
        <taxon>Anguilliformes</taxon>
        <taxon>Anguillidae</taxon>
        <taxon>Anguilla</taxon>
    </lineage>
</organism>
<dbReference type="EMBL" id="GBXM01028835">
    <property type="protein sequence ID" value="JAH79742.1"/>
    <property type="molecule type" value="Transcribed_RNA"/>
</dbReference>
<dbReference type="AlphaFoldDB" id="A0A0E9VNX2"/>
<reference evidence="1" key="2">
    <citation type="journal article" date="2015" name="Fish Shellfish Immunol.">
        <title>Early steps in the European eel (Anguilla anguilla)-Vibrio vulnificus interaction in the gills: Role of the RtxA13 toxin.</title>
        <authorList>
            <person name="Callol A."/>
            <person name="Pajuelo D."/>
            <person name="Ebbesson L."/>
            <person name="Teles M."/>
            <person name="MacKenzie S."/>
            <person name="Amaro C."/>
        </authorList>
    </citation>
    <scope>NUCLEOTIDE SEQUENCE</scope>
</reference>
<proteinExistence type="predicted"/>
<name>A0A0E9VNX2_ANGAN</name>
<reference evidence="1" key="1">
    <citation type="submission" date="2014-11" db="EMBL/GenBank/DDBJ databases">
        <authorList>
            <person name="Amaro Gonzalez C."/>
        </authorList>
    </citation>
    <scope>NUCLEOTIDE SEQUENCE</scope>
</reference>
<protein>
    <submittedName>
        <fullName evidence="1">Uncharacterized protein</fullName>
    </submittedName>
</protein>
<accession>A0A0E9VNX2</accession>